<dbReference type="AlphaFoldDB" id="A0A1Q9LK75"/>
<proteinExistence type="predicted"/>
<sequence length="922" mass="98627">MTAPQDLADRLDAVWSMPHGRAQVAAVEALIRDADAAHDGHVAYGARLVAVTAYIKGAEPAKAFVPFAWAVAAHDRGEGDPRLEDHLLWLFKNVTGSLLRHPEVPLDRTMAVLEDMERRYRAAGHTMNPVHMYRTRIADHVGDRATADEQYRLWCATPRGEMADCVGCEPTRKVAYLTARGRHEEAVAVADPVLTGELSCVEQPAAILTALLEPYVRVGRAQDAADAHRRAYRLLQADRSELDTIADHVEFCARTGNPARALELVQRHLSWLDEPGSPMAEMAFSAAAALALRTVVEAGHEVTLTRDAVEVPAAELATELRERALALAARFDARNGTTAQGDQVRAVLAADQLVEHLPLTGTARRIEAAEAGMPARAEQAPALPDDPDELLALALDGENSENSGNGENSAVGAVSAAGGVEAVWARFDEVCPEPEGLRLAHRTARRGVEAWEREDLDEALARWQEAVERYDELGEPERALGVRGWVGTALCAAGRTDEGVAELESALAAAGGAGARPRVGAQLRLSQGLWLAGRHEESVASTRAAIEQAGDEPALLGEATSDLSRQLLALGEVDEAAEHAAAVLELVAEPGQVRHQAALLVGRAAARAEDFERAGALFAEACASEVPEVLAEAFTLRGHVAGDLGRPEEAVEHYAEAVAQHTRAGDIAAAAELSLRLAFLHSELERPEEAADAADEALPFLTDPEEVAQARYVLATSHSALGATGQALELFAEVRDHYAGTQEDAPLGQVLADTADVLDRLDQDAEAARVYAEAAAAYGRAQLPAKQLENLRHAAMSAHWAGDGDTALRTLAEADALAPVLDEDEQPWARAQRGFLDHAAARLFAAVDRFEEAVVRAAAAAARFEELEAAQFAAPAHALHGRLAGQLGRTAEARAAVERALELVDDEDEETREELRELLASL</sequence>
<dbReference type="InterPro" id="IPR011990">
    <property type="entry name" value="TPR-like_helical_dom_sf"/>
</dbReference>
<dbReference type="RefSeq" id="WP_075975594.1">
    <property type="nucleotide sequence ID" value="NZ_MKQR01000016.1"/>
</dbReference>
<dbReference type="STRING" id="1193682.BJP25_20440"/>
<dbReference type="OrthoDB" id="56388at2"/>
<dbReference type="Proteomes" id="UP000186040">
    <property type="component" value="Unassembled WGS sequence"/>
</dbReference>
<keyword evidence="2" id="KW-1185">Reference proteome</keyword>
<dbReference type="SMART" id="SM00028">
    <property type="entry name" value="TPR"/>
    <property type="match status" value="7"/>
</dbReference>
<evidence type="ECO:0000313" key="1">
    <source>
        <dbReference type="EMBL" id="OLR92451.1"/>
    </source>
</evidence>
<dbReference type="Gene3D" id="1.25.40.10">
    <property type="entry name" value="Tetratricopeptide repeat domain"/>
    <property type="match status" value="2"/>
</dbReference>
<dbReference type="InterPro" id="IPR019734">
    <property type="entry name" value="TPR_rpt"/>
</dbReference>
<evidence type="ECO:0000313" key="2">
    <source>
        <dbReference type="Proteomes" id="UP000186040"/>
    </source>
</evidence>
<comment type="caution">
    <text evidence="1">The sequence shown here is derived from an EMBL/GenBank/DDBJ whole genome shotgun (WGS) entry which is preliminary data.</text>
</comment>
<organism evidence="1 2">
    <name type="scientific">Actinokineospora bangkokensis</name>
    <dbReference type="NCBI Taxonomy" id="1193682"/>
    <lineage>
        <taxon>Bacteria</taxon>
        <taxon>Bacillati</taxon>
        <taxon>Actinomycetota</taxon>
        <taxon>Actinomycetes</taxon>
        <taxon>Pseudonocardiales</taxon>
        <taxon>Pseudonocardiaceae</taxon>
        <taxon>Actinokineospora</taxon>
    </lineage>
</organism>
<reference evidence="1 2" key="1">
    <citation type="submission" date="2016-10" db="EMBL/GenBank/DDBJ databases">
        <title>The Draft Genome Sequence of Actinokineospora bangkokensis 44EHWT reveals the biosynthetic pathway of antifungal compounds Thailandins with unusual extender unit butylmalonyl-CoA.</title>
        <authorList>
            <person name="Greule A."/>
            <person name="Intra B."/>
            <person name="Flemming S."/>
            <person name="Rommel M.G."/>
            <person name="Panbangred W."/>
            <person name="Bechthold A."/>
        </authorList>
    </citation>
    <scope>NUCLEOTIDE SEQUENCE [LARGE SCALE GENOMIC DNA]</scope>
    <source>
        <strain evidence="1 2">44EHW</strain>
    </source>
</reference>
<evidence type="ECO:0008006" key="3">
    <source>
        <dbReference type="Google" id="ProtNLM"/>
    </source>
</evidence>
<gene>
    <name evidence="1" type="ORF">BJP25_20440</name>
</gene>
<accession>A0A1Q9LK75</accession>
<protein>
    <recommendedName>
        <fullName evidence="3">Tetratricopeptide repeat protein</fullName>
    </recommendedName>
</protein>
<dbReference type="SUPFAM" id="SSF48452">
    <property type="entry name" value="TPR-like"/>
    <property type="match status" value="2"/>
</dbReference>
<dbReference type="EMBL" id="MKQR01000016">
    <property type="protein sequence ID" value="OLR92451.1"/>
    <property type="molecule type" value="Genomic_DNA"/>
</dbReference>
<name>A0A1Q9LK75_9PSEU</name>